<sequence length="659" mass="68096">MAQPAARHADHQLRRGGRLHPQQPWRACARSAIAFRRRQAGGPRAQDGLGPWLFAACLRAAAGQPRQPAPGQRRPAGPAAGGPGLFVRRAGPAAHGERCAPCPRDPGPAGAGGPGRARDAGLGRRAGRCRHRGLHSQPCRHHLPPRGQLPHGAGAHGRGRCAAACLRHQGPARGRCLGHAAHRQRQHQCAHGDDRGEGGGHDPRGSPLGAWRAPVCHGLLRDGGRRLRPLRLGRGHRTQPHLRPAVAPAALGGVEGGVCGGQHQLQAQAVPGLGCVGAAGAEAHFEAQHLARGLQQRGLQAGAQGVHAVVRGVEQQAELLAAPARGDFVAAQLLLQQACEQAQRLVAHGVAVLVVDMLEVVQVQHHQGQGLAVALGMGQHGGCALQQGAAVGQPGEHVLQGQVAQLLAGLVAPGHEHGHHEQRAAQRGSFLRAGVPEGLQHAGQGLDGGDHAVQLVGVHRGGVEHGLDLRVLRAEGMGFHAAHGVAGVLQQLQHLLAHIALSAAVADGVDVVGRLRGFVIHRAAVDAVDHGAQQGVAGQHEQRGQARLGHQAGARAGAHGGRAPQRGRRVQPGDVGSFLHDGARTQEAHARDHVGHHARGALGPAKAHGQVHEDGRAHGDQGVGAQPRRALAHLALQADEGAEHEGRGQADEGVQHGAG</sequence>
<feature type="compositionally biased region" description="Basic residues" evidence="1">
    <location>
        <begin position="125"/>
        <end position="144"/>
    </location>
</feature>
<evidence type="ECO:0000256" key="1">
    <source>
        <dbReference type="SAM" id="MobiDB-lite"/>
    </source>
</evidence>
<feature type="region of interest" description="Disordered" evidence="1">
    <location>
        <begin position="599"/>
        <end position="623"/>
    </location>
</feature>
<feature type="region of interest" description="Disordered" evidence="1">
    <location>
        <begin position="187"/>
        <end position="208"/>
    </location>
</feature>
<feature type="region of interest" description="Disordered" evidence="1">
    <location>
        <begin position="640"/>
        <end position="659"/>
    </location>
</feature>
<feature type="compositionally biased region" description="Low complexity" evidence="1">
    <location>
        <begin position="545"/>
        <end position="564"/>
    </location>
</feature>
<feature type="compositionally biased region" description="Basic and acidic residues" evidence="1">
    <location>
        <begin position="190"/>
        <end position="204"/>
    </location>
</feature>
<accession>A9U719</accession>
<feature type="non-terminal residue" evidence="2">
    <location>
        <position position="659"/>
    </location>
</feature>
<name>A9U719_PHYPA</name>
<organism>
    <name type="scientific">Physcomitrium patens</name>
    <name type="common">Spreading-leaved earth moss</name>
    <name type="synonym">Physcomitrella patens</name>
    <dbReference type="NCBI Taxonomy" id="3218"/>
    <lineage>
        <taxon>Eukaryota</taxon>
        <taxon>Viridiplantae</taxon>
        <taxon>Streptophyta</taxon>
        <taxon>Embryophyta</taxon>
        <taxon>Bryophyta</taxon>
        <taxon>Bryophytina</taxon>
        <taxon>Bryopsida</taxon>
        <taxon>Funariidae</taxon>
        <taxon>Funariales</taxon>
        <taxon>Funariaceae</taxon>
        <taxon>Physcomitrium</taxon>
    </lineage>
</organism>
<evidence type="ECO:0000313" key="2">
    <source>
        <dbReference type="EMBL" id="EDQ48534.1"/>
    </source>
</evidence>
<dbReference type="EMBL" id="DS546306">
    <property type="protein sequence ID" value="EDQ48534.1"/>
    <property type="molecule type" value="Genomic_DNA"/>
</dbReference>
<reference evidence="2" key="1">
    <citation type="journal article" date="2008" name="Science">
        <title>The Physcomitrella genome reveals evolutionary insights into the conquest of land by plants.</title>
        <authorList>
            <person name="Rensing S."/>
            <person name="Lang D."/>
            <person name="Zimmer A."/>
            <person name="Terry A."/>
            <person name="Salamov A."/>
            <person name="Shapiro H."/>
            <person name="Nishiyama T."/>
            <person name="Perroud P.-F."/>
            <person name="Lindquist E."/>
            <person name="Kamisugi Y."/>
            <person name="Tanahashi T."/>
            <person name="Sakakibara K."/>
            <person name="Fujita T."/>
            <person name="Oishi K."/>
            <person name="Shin-I T."/>
            <person name="Kuroki Y."/>
            <person name="Toyoda A."/>
            <person name="Suzuki Y."/>
            <person name="Hashimoto A."/>
            <person name="Yamaguchi K."/>
            <person name="Sugano A."/>
            <person name="Kohara Y."/>
            <person name="Fujiyama A."/>
            <person name="Anterola A."/>
            <person name="Aoki S."/>
            <person name="Ashton N."/>
            <person name="Barbazuk W.B."/>
            <person name="Barker E."/>
            <person name="Bennetzen J."/>
            <person name="Bezanilla M."/>
            <person name="Blankenship R."/>
            <person name="Cho S.H."/>
            <person name="Dutcher S."/>
            <person name="Estelle M."/>
            <person name="Fawcett J.A."/>
            <person name="Gundlach H."/>
            <person name="Hanada K."/>
            <person name="Heyl A."/>
            <person name="Hicks K.A."/>
            <person name="Hugh J."/>
            <person name="Lohr M."/>
            <person name="Mayer K."/>
            <person name="Melkozernov A."/>
            <person name="Murata T."/>
            <person name="Nelson D."/>
            <person name="Pils B."/>
            <person name="Prigge M."/>
            <person name="Reiss B."/>
            <person name="Renner T."/>
            <person name="Rombauts S."/>
            <person name="Rushton P."/>
            <person name="Sanderfoot A."/>
            <person name="Schween G."/>
            <person name="Shiu S.-H."/>
            <person name="Stueber K."/>
            <person name="Theodoulou F.L."/>
            <person name="Tu H."/>
            <person name="Van de Peer Y."/>
            <person name="Verrier P.J."/>
            <person name="Waters E."/>
            <person name="Wood A."/>
            <person name="Yang L."/>
            <person name="Cove D."/>
            <person name="Cuming A."/>
            <person name="Hasebe M."/>
            <person name="Lucas S."/>
            <person name="Mishler D.B."/>
            <person name="Reski R."/>
            <person name="Grigoriev I."/>
            <person name="Quatrano R.S."/>
            <person name="Boore J.L."/>
        </authorList>
    </citation>
    <scope>NUCLEOTIDE SEQUENCE [LARGE SCALE GENOMIC DNA]</scope>
</reference>
<protein>
    <submittedName>
        <fullName evidence="2">Predicted protein</fullName>
    </submittedName>
</protein>
<proteinExistence type="predicted"/>
<feature type="region of interest" description="Disordered" evidence="1">
    <location>
        <begin position="1"/>
        <end position="24"/>
    </location>
</feature>
<feature type="region of interest" description="Disordered" evidence="1">
    <location>
        <begin position="532"/>
        <end position="579"/>
    </location>
</feature>
<gene>
    <name evidence="2" type="ORF">PHYPADRAFT_103664</name>
</gene>
<feature type="compositionally biased region" description="Low complexity" evidence="1">
    <location>
        <begin position="63"/>
        <end position="78"/>
    </location>
</feature>
<feature type="region of interest" description="Disordered" evidence="1">
    <location>
        <begin position="63"/>
        <end position="155"/>
    </location>
</feature>
<feature type="compositionally biased region" description="Basic and acidic residues" evidence="1">
    <location>
        <begin position="641"/>
        <end position="659"/>
    </location>
</feature>
<dbReference type="AlphaFoldDB" id="A9U719"/>
<feature type="compositionally biased region" description="Basic and acidic residues" evidence="1">
    <location>
        <begin position="610"/>
        <end position="619"/>
    </location>
</feature>